<dbReference type="SMART" id="SM00922">
    <property type="entry name" value="MR_MLE"/>
    <property type="match status" value="1"/>
</dbReference>
<dbReference type="SFLD" id="SFLDS00001">
    <property type="entry name" value="Enolase"/>
    <property type="match status" value="1"/>
</dbReference>
<evidence type="ECO:0000256" key="2">
    <source>
        <dbReference type="ARBA" id="ARBA00022723"/>
    </source>
</evidence>
<dbReference type="InterPro" id="IPR013342">
    <property type="entry name" value="Mandelate_racemase_C"/>
</dbReference>
<dbReference type="EMBL" id="RSCD01000001">
    <property type="protein sequence ID" value="RSH95748.1"/>
    <property type="molecule type" value="Genomic_DNA"/>
</dbReference>
<dbReference type="GO" id="GO:0000287">
    <property type="term" value="F:magnesium ion binding"/>
    <property type="evidence" value="ECO:0007669"/>
    <property type="project" value="TreeGrafter"/>
</dbReference>
<proteinExistence type="predicted"/>
<gene>
    <name evidence="5" type="ORF">EHS25_000840</name>
</gene>
<dbReference type="GO" id="GO:0016052">
    <property type="term" value="P:carbohydrate catabolic process"/>
    <property type="evidence" value="ECO:0007669"/>
    <property type="project" value="TreeGrafter"/>
</dbReference>
<dbReference type="Gene3D" id="3.30.390.10">
    <property type="entry name" value="Enolase-like, N-terminal domain"/>
    <property type="match status" value="1"/>
</dbReference>
<evidence type="ECO:0000256" key="1">
    <source>
        <dbReference type="ARBA" id="ARBA00001946"/>
    </source>
</evidence>
<dbReference type="PANTHER" id="PTHR13794">
    <property type="entry name" value="ENOLASE SUPERFAMILY, MANDELATE RACEMASE"/>
    <property type="match status" value="1"/>
</dbReference>
<dbReference type="InterPro" id="IPR018110">
    <property type="entry name" value="Mandel_Rmase/mucon_lact_enz_CS"/>
</dbReference>
<dbReference type="STRING" id="1890683.A0A427YXD2"/>
<dbReference type="AlphaFoldDB" id="A0A427YXD2"/>
<accession>A0A427YXD2</accession>
<sequence length="510" mass="55683">MQLAACACLNAIWDLWCKVLGKPLWKLVTDMSPEEFVGLIDFRYITDMITPVEAIQLLRAAEPGMEARKETAVANRAVVGYSTSVGGLGTPDEEVERLLCSAMAEGFNRFKLRLGLGVERDRKRLEIIRSIAGSDAEIYVDANEQWDVPTALAYLPQLADYRPRFIEEPTSPDDILGHKRVRDALKQYGMGVATGEHVNNRVMFKQFISEGAIDFLQLDAVRLSGVNEILAVLLMAAKHDIPVVPHAGGVGMVEICSHIATIAYVKVWGKPSMMEYTRHLHGTPTGDGVLSSLVGSTASRPVAAGPMQTSEIEWSAFVESILDPLAAGADATMTMGDMPWMGGGGQDGMVDGRGQSLVAVETHTGTGLTPFLSLSPPTARRTHSESSERVTRASALVKVTEEEVPQRPRRGFDSDLADYTFAYSRLKSFAADLSDTPLRARISAATDSFKPLLHTRLSQYTDDQLVAAESQLSAYVRRWEEFCELIPAPACVFRRTGELCAGNSRMLAAL</sequence>
<reference evidence="5 6" key="1">
    <citation type="submission" date="2018-11" db="EMBL/GenBank/DDBJ databases">
        <title>Genome sequence of Saitozyma podzolica DSM 27192.</title>
        <authorList>
            <person name="Aliyu H."/>
            <person name="Gorte O."/>
            <person name="Ochsenreither K."/>
        </authorList>
    </citation>
    <scope>NUCLEOTIDE SEQUENCE [LARGE SCALE GENOMIC DNA]</scope>
    <source>
        <strain evidence="5 6">DSM 27192</strain>
    </source>
</reference>
<dbReference type="InterPro" id="IPR046945">
    <property type="entry name" value="RHMD-like"/>
</dbReference>
<dbReference type="PANTHER" id="PTHR13794:SF58">
    <property type="entry name" value="MITOCHONDRIAL ENOLASE SUPERFAMILY MEMBER 1"/>
    <property type="match status" value="1"/>
</dbReference>
<feature type="domain" description="Mandelate racemase/muconate lactonizing enzyme C-terminal" evidence="4">
    <location>
        <begin position="92"/>
        <end position="188"/>
    </location>
</feature>
<organism evidence="5 6">
    <name type="scientific">Saitozyma podzolica</name>
    <dbReference type="NCBI Taxonomy" id="1890683"/>
    <lineage>
        <taxon>Eukaryota</taxon>
        <taxon>Fungi</taxon>
        <taxon>Dikarya</taxon>
        <taxon>Basidiomycota</taxon>
        <taxon>Agaricomycotina</taxon>
        <taxon>Tremellomycetes</taxon>
        <taxon>Tremellales</taxon>
        <taxon>Trimorphomycetaceae</taxon>
        <taxon>Saitozyma</taxon>
    </lineage>
</organism>
<evidence type="ECO:0000256" key="3">
    <source>
        <dbReference type="ARBA" id="ARBA00022842"/>
    </source>
</evidence>
<dbReference type="InterPro" id="IPR036849">
    <property type="entry name" value="Enolase-like_C_sf"/>
</dbReference>
<dbReference type="GO" id="GO:0009063">
    <property type="term" value="P:amino acid catabolic process"/>
    <property type="evidence" value="ECO:0007669"/>
    <property type="project" value="InterPro"/>
</dbReference>
<keyword evidence="3" id="KW-0460">Magnesium</keyword>
<protein>
    <recommendedName>
        <fullName evidence="4">Mandelate racemase/muconate lactonizing enzyme C-terminal domain-containing protein</fullName>
    </recommendedName>
</protein>
<evidence type="ECO:0000259" key="4">
    <source>
        <dbReference type="SMART" id="SM00922"/>
    </source>
</evidence>
<comment type="cofactor">
    <cofactor evidence="1">
        <name>Mg(2+)</name>
        <dbReference type="ChEBI" id="CHEBI:18420"/>
    </cofactor>
</comment>
<dbReference type="InterPro" id="IPR029065">
    <property type="entry name" value="Enolase_C-like"/>
</dbReference>
<dbReference type="Gene3D" id="3.20.20.120">
    <property type="entry name" value="Enolase-like C-terminal domain"/>
    <property type="match status" value="1"/>
</dbReference>
<dbReference type="GO" id="GO:0016836">
    <property type="term" value="F:hydro-lyase activity"/>
    <property type="evidence" value="ECO:0007669"/>
    <property type="project" value="TreeGrafter"/>
</dbReference>
<name>A0A427YXD2_9TREE</name>
<comment type="caution">
    <text evidence="5">The sequence shown here is derived from an EMBL/GenBank/DDBJ whole genome shotgun (WGS) entry which is preliminary data.</text>
</comment>
<dbReference type="SUPFAM" id="SSF51604">
    <property type="entry name" value="Enolase C-terminal domain-like"/>
    <property type="match status" value="1"/>
</dbReference>
<keyword evidence="2" id="KW-0479">Metal-binding</keyword>
<dbReference type="OrthoDB" id="14161at2759"/>
<dbReference type="Proteomes" id="UP000279259">
    <property type="component" value="Unassembled WGS sequence"/>
</dbReference>
<keyword evidence="6" id="KW-1185">Reference proteome</keyword>
<dbReference type="InterPro" id="IPR029017">
    <property type="entry name" value="Enolase-like_N"/>
</dbReference>
<evidence type="ECO:0000313" key="5">
    <source>
        <dbReference type="EMBL" id="RSH95748.1"/>
    </source>
</evidence>
<dbReference type="Pfam" id="PF13378">
    <property type="entry name" value="MR_MLE_C"/>
    <property type="match status" value="1"/>
</dbReference>
<evidence type="ECO:0000313" key="6">
    <source>
        <dbReference type="Proteomes" id="UP000279259"/>
    </source>
</evidence>
<dbReference type="PROSITE" id="PS00909">
    <property type="entry name" value="MR_MLE_2"/>
    <property type="match status" value="1"/>
</dbReference>